<gene>
    <name evidence="2" type="ORF">ACFYWW_33535</name>
</gene>
<feature type="transmembrane region" description="Helical" evidence="1">
    <location>
        <begin position="64"/>
        <end position="87"/>
    </location>
</feature>
<name>A0ABW6RRI5_9ACTN</name>
<proteinExistence type="predicted"/>
<feature type="transmembrane region" description="Helical" evidence="1">
    <location>
        <begin position="38"/>
        <end position="57"/>
    </location>
</feature>
<evidence type="ECO:0008006" key="4">
    <source>
        <dbReference type="Google" id="ProtNLM"/>
    </source>
</evidence>
<dbReference type="RefSeq" id="WP_387899348.1">
    <property type="nucleotide sequence ID" value="NZ_JBIAPK010000016.1"/>
</dbReference>
<evidence type="ECO:0000313" key="3">
    <source>
        <dbReference type="Proteomes" id="UP001601976"/>
    </source>
</evidence>
<keyword evidence="1" id="KW-0472">Membrane</keyword>
<evidence type="ECO:0000256" key="1">
    <source>
        <dbReference type="SAM" id="Phobius"/>
    </source>
</evidence>
<sequence>MQQLLPQPQLHIDLPERYAPAESRRLGEGCLGHTPSTLALLLLALVGLLFLGGPVCLTYRHPKIATPLLVASTFATVLIGTVALIAAR</sequence>
<keyword evidence="3" id="KW-1185">Reference proteome</keyword>
<accession>A0ABW6RRI5</accession>
<comment type="caution">
    <text evidence="2">The sequence shown here is derived from an EMBL/GenBank/DDBJ whole genome shotgun (WGS) entry which is preliminary data.</text>
</comment>
<dbReference type="EMBL" id="JBIAPK010000016">
    <property type="protein sequence ID" value="MFF3343566.1"/>
    <property type="molecule type" value="Genomic_DNA"/>
</dbReference>
<reference evidence="2 3" key="1">
    <citation type="submission" date="2024-10" db="EMBL/GenBank/DDBJ databases">
        <title>The Natural Products Discovery Center: Release of the First 8490 Sequenced Strains for Exploring Actinobacteria Biosynthetic Diversity.</title>
        <authorList>
            <person name="Kalkreuter E."/>
            <person name="Kautsar S.A."/>
            <person name="Yang D."/>
            <person name="Bader C.D."/>
            <person name="Teijaro C.N."/>
            <person name="Fluegel L."/>
            <person name="Davis C.M."/>
            <person name="Simpson J.R."/>
            <person name="Lauterbach L."/>
            <person name="Steele A.D."/>
            <person name="Gui C."/>
            <person name="Meng S."/>
            <person name="Li G."/>
            <person name="Viehrig K."/>
            <person name="Ye F."/>
            <person name="Su P."/>
            <person name="Kiefer A.F."/>
            <person name="Nichols A."/>
            <person name="Cepeda A.J."/>
            <person name="Yan W."/>
            <person name="Fan B."/>
            <person name="Jiang Y."/>
            <person name="Adhikari A."/>
            <person name="Zheng C.-J."/>
            <person name="Schuster L."/>
            <person name="Cowan T.M."/>
            <person name="Smanski M.J."/>
            <person name="Chevrette M.G."/>
            <person name="De Carvalho L.P.S."/>
            <person name="Shen B."/>
        </authorList>
    </citation>
    <scope>NUCLEOTIDE SEQUENCE [LARGE SCALE GENOMIC DNA]</scope>
    <source>
        <strain evidence="2 3">NPDC003029</strain>
    </source>
</reference>
<organism evidence="2 3">
    <name type="scientific">Streptomyces flavidovirens</name>
    <dbReference type="NCBI Taxonomy" id="67298"/>
    <lineage>
        <taxon>Bacteria</taxon>
        <taxon>Bacillati</taxon>
        <taxon>Actinomycetota</taxon>
        <taxon>Actinomycetes</taxon>
        <taxon>Kitasatosporales</taxon>
        <taxon>Streptomycetaceae</taxon>
        <taxon>Streptomyces</taxon>
    </lineage>
</organism>
<protein>
    <recommendedName>
        <fullName evidence="4">Integral membrane protein</fullName>
    </recommendedName>
</protein>
<dbReference type="Proteomes" id="UP001601976">
    <property type="component" value="Unassembled WGS sequence"/>
</dbReference>
<keyword evidence="1" id="KW-1133">Transmembrane helix</keyword>
<evidence type="ECO:0000313" key="2">
    <source>
        <dbReference type="EMBL" id="MFF3343566.1"/>
    </source>
</evidence>
<keyword evidence="1" id="KW-0812">Transmembrane</keyword>